<keyword evidence="3" id="KW-1185">Reference proteome</keyword>
<dbReference type="Gene3D" id="1.10.1220.10">
    <property type="entry name" value="Met repressor-like"/>
    <property type="match status" value="1"/>
</dbReference>
<reference evidence="3" key="1">
    <citation type="submission" date="2016-11" db="EMBL/GenBank/DDBJ databases">
        <authorList>
            <person name="Varghese N."/>
            <person name="Submissions S."/>
        </authorList>
    </citation>
    <scope>NUCLEOTIDE SEQUENCE [LARGE SCALE GENOMIC DNA]</scope>
    <source>
        <strain evidence="3">CGMCC 1.7063</strain>
    </source>
</reference>
<dbReference type="InterPro" id="IPR010985">
    <property type="entry name" value="Ribbon_hlx_hlx"/>
</dbReference>
<dbReference type="EMBL" id="FQVA01000001">
    <property type="protein sequence ID" value="SHE95128.1"/>
    <property type="molecule type" value="Genomic_DNA"/>
</dbReference>
<dbReference type="Proteomes" id="UP000184170">
    <property type="component" value="Unassembled WGS sequence"/>
</dbReference>
<dbReference type="OrthoDB" id="5298181at2"/>
<dbReference type="RefSeq" id="WP_073272323.1">
    <property type="nucleotide sequence ID" value="NZ_FQVA01000001.1"/>
</dbReference>
<dbReference type="AlphaFoldDB" id="A0A1M4XNW3"/>
<dbReference type="Pfam" id="PF01402">
    <property type="entry name" value="RHH_1"/>
    <property type="match status" value="1"/>
</dbReference>
<proteinExistence type="predicted"/>
<dbReference type="InterPro" id="IPR002145">
    <property type="entry name" value="CopG"/>
</dbReference>
<feature type="domain" description="Ribbon-helix-helix protein CopG" evidence="1">
    <location>
        <begin position="3"/>
        <end position="40"/>
    </location>
</feature>
<evidence type="ECO:0000259" key="1">
    <source>
        <dbReference type="Pfam" id="PF01402"/>
    </source>
</evidence>
<evidence type="ECO:0000313" key="2">
    <source>
        <dbReference type="EMBL" id="SHE95128.1"/>
    </source>
</evidence>
<dbReference type="InterPro" id="IPR013321">
    <property type="entry name" value="Arc_rbn_hlx_hlx"/>
</dbReference>
<evidence type="ECO:0000313" key="3">
    <source>
        <dbReference type="Proteomes" id="UP000184170"/>
    </source>
</evidence>
<gene>
    <name evidence="2" type="ORF">SAMN04487965_1017</name>
</gene>
<dbReference type="STRING" id="494016.SAMN04487965_1017"/>
<name>A0A1M4XNW3_9GAMM</name>
<dbReference type="SUPFAM" id="SSF47598">
    <property type="entry name" value="Ribbon-helix-helix"/>
    <property type="match status" value="1"/>
</dbReference>
<dbReference type="GO" id="GO:0006355">
    <property type="term" value="P:regulation of DNA-templated transcription"/>
    <property type="evidence" value="ECO:0007669"/>
    <property type="project" value="InterPro"/>
</dbReference>
<sequence>MLGVRLDEQLEQRLTALAKRMQRSKSYIAKEALKLYIEREETKEREKQIALARWESYQRSGEAISNDAVMELLDTWGTEQEKPCPEK</sequence>
<accession>A0A1M4XNW3</accession>
<organism evidence="2 3">
    <name type="scientific">Microbulbifer donghaiensis</name>
    <dbReference type="NCBI Taxonomy" id="494016"/>
    <lineage>
        <taxon>Bacteria</taxon>
        <taxon>Pseudomonadati</taxon>
        <taxon>Pseudomonadota</taxon>
        <taxon>Gammaproteobacteria</taxon>
        <taxon>Cellvibrionales</taxon>
        <taxon>Microbulbiferaceae</taxon>
        <taxon>Microbulbifer</taxon>
    </lineage>
</organism>
<protein>
    <submittedName>
        <fullName evidence="2">Predicted transcriptional regulator</fullName>
    </submittedName>
</protein>